<dbReference type="PANTHER" id="PTHR32063:SF19">
    <property type="entry name" value="CATION EFFLUX SYSTEM PROTEIN CUSA"/>
    <property type="match status" value="1"/>
</dbReference>
<dbReference type="GO" id="GO:0042910">
    <property type="term" value="F:xenobiotic transmembrane transporter activity"/>
    <property type="evidence" value="ECO:0007669"/>
    <property type="project" value="TreeGrafter"/>
</dbReference>
<dbReference type="Gene3D" id="3.30.70.1440">
    <property type="entry name" value="Multidrug efflux transporter AcrB pore domain"/>
    <property type="match status" value="1"/>
</dbReference>
<evidence type="ECO:0000256" key="7">
    <source>
        <dbReference type="ARBA" id="ARBA00023136"/>
    </source>
</evidence>
<keyword evidence="6 9" id="KW-1133">Transmembrane helix</keyword>
<dbReference type="InterPro" id="IPR027463">
    <property type="entry name" value="AcrB_DN_DC_subdom"/>
</dbReference>
<feature type="transmembrane region" description="Helical" evidence="9">
    <location>
        <begin position="484"/>
        <end position="505"/>
    </location>
</feature>
<dbReference type="EMBL" id="CP038150">
    <property type="protein sequence ID" value="QBR01615.1"/>
    <property type="molecule type" value="Genomic_DNA"/>
</dbReference>
<dbReference type="SUPFAM" id="SSF82866">
    <property type="entry name" value="Multidrug efflux transporter AcrB transmembrane domain"/>
    <property type="match status" value="2"/>
</dbReference>
<evidence type="ECO:0000313" key="11">
    <source>
        <dbReference type="Proteomes" id="UP000295727"/>
    </source>
</evidence>
<dbReference type="Pfam" id="PF00873">
    <property type="entry name" value="ACR_tran"/>
    <property type="match status" value="1"/>
</dbReference>
<comment type="subcellular location">
    <subcellularLocation>
        <location evidence="1">Cell membrane</location>
        <topology evidence="1">Multi-pass membrane protein</topology>
    </subcellularLocation>
</comment>
<dbReference type="SUPFAM" id="SSF82714">
    <property type="entry name" value="Multidrug efflux transporter AcrB TolC docking domain, DN and DC subdomains"/>
    <property type="match status" value="2"/>
</dbReference>
<feature type="transmembrane region" description="Helical" evidence="9">
    <location>
        <begin position="925"/>
        <end position="949"/>
    </location>
</feature>
<evidence type="ECO:0000256" key="5">
    <source>
        <dbReference type="ARBA" id="ARBA00022692"/>
    </source>
</evidence>
<accession>A0A4P7D4G1</accession>
<evidence type="ECO:0000256" key="8">
    <source>
        <dbReference type="SAM" id="MobiDB-lite"/>
    </source>
</evidence>
<name>A0A4P7D4G1_9BURK</name>
<dbReference type="GO" id="GO:0005886">
    <property type="term" value="C:plasma membrane"/>
    <property type="evidence" value="ECO:0007669"/>
    <property type="project" value="UniProtKB-SubCell"/>
</dbReference>
<evidence type="ECO:0000256" key="4">
    <source>
        <dbReference type="ARBA" id="ARBA00022475"/>
    </source>
</evidence>
<dbReference type="NCBIfam" id="TIGR00914">
    <property type="entry name" value="2A0601"/>
    <property type="match status" value="1"/>
</dbReference>
<gene>
    <name evidence="10" type="ORF">E1956_31085</name>
</gene>
<proteinExistence type="inferred from homology"/>
<keyword evidence="7 9" id="KW-0472">Membrane</keyword>
<evidence type="ECO:0000256" key="1">
    <source>
        <dbReference type="ARBA" id="ARBA00004651"/>
    </source>
</evidence>
<evidence type="ECO:0000256" key="6">
    <source>
        <dbReference type="ARBA" id="ARBA00022989"/>
    </source>
</evidence>
<feature type="transmembrane region" description="Helical" evidence="9">
    <location>
        <begin position="899"/>
        <end position="919"/>
    </location>
</feature>
<feature type="transmembrane region" description="Helical" evidence="9">
    <location>
        <begin position="875"/>
        <end position="892"/>
    </location>
</feature>
<dbReference type="OrthoDB" id="9798415at2"/>
<dbReference type="Gene3D" id="3.30.70.1320">
    <property type="entry name" value="Multidrug efflux transporter AcrB pore domain like"/>
    <property type="match status" value="1"/>
</dbReference>
<keyword evidence="3" id="KW-0813">Transport</keyword>
<feature type="transmembrane region" description="Helical" evidence="9">
    <location>
        <begin position="984"/>
        <end position="1003"/>
    </location>
</feature>
<feature type="transmembrane region" description="Helical" evidence="9">
    <location>
        <begin position="365"/>
        <end position="384"/>
    </location>
</feature>
<feature type="region of interest" description="Disordered" evidence="8">
    <location>
        <begin position="1048"/>
        <end position="1069"/>
    </location>
</feature>
<keyword evidence="11" id="KW-1185">Reference proteome</keyword>
<feature type="transmembrane region" description="Helical" evidence="9">
    <location>
        <begin position="1015"/>
        <end position="1037"/>
    </location>
</feature>
<dbReference type="InterPro" id="IPR004763">
    <property type="entry name" value="CusA-like"/>
</dbReference>
<dbReference type="SUPFAM" id="SSF82693">
    <property type="entry name" value="Multidrug efflux transporter AcrB pore domain, PN1, PN2, PC1 and PC2 subdomains"/>
    <property type="match status" value="2"/>
</dbReference>
<dbReference type="GO" id="GO:0008324">
    <property type="term" value="F:monoatomic cation transmembrane transporter activity"/>
    <property type="evidence" value="ECO:0007669"/>
    <property type="project" value="InterPro"/>
</dbReference>
<sequence length="1069" mass="115958">MIARVIRWSIHNRFLVLLATVLITAWGVYSLKETPLDALPDLSDTQVIIKASYPGKAPQVIEDQVTYPLTTTLLGVPGAKTIRAYSSFGEAFVYVLFDDKTDQYWARSRVLEYLNQVQSRLPQGATVSLGPDATGVGWVYEYALVDRTGKHDLGQLRALNDWFLKFELKAVPDVSEVASIGGMVRQYQVVLDPDKLRAYGLTQAQVADALGKSNQESGGSVVELAESDYVVRSSGYLHSPDDFRNVVLRTNDAGTPVLLGDVARIQIGPEARRGVAELNGEGEVAGGVVVMRSGKNALTTIEAVKARLADLKRSLPPGVEVVTTYDRSQLIERAVDNLKDKLIEEFIVVAIVCAVFLFHLRSAFVAVLSLPIGVLAAFIVMRYQGVNANLMSLGGIAIAIGAMIDAAIVMIENAHKHLEAYEHAHPGKPITTPQRWELIAASAAEVGPALFFSLLIITLSFIPVFSLEGQEGRLFAPLAFTKTYTIAAAAGLSVTLVPILMGYLIRGRIPHETSNPINRVLVRLYRPLLEATLRRPWFAIGLAVVALVLTALPISRLGGEFLPQIDEGDLLYMPTALPTISADKAAELLQQTDRLIKTVPEVATVFGKAGQAETATDPAPGLEMFETTIVFKPRSQWRPGMTPEKLKDELDRTVKVPGLSNLWVPPIRNRLDMLSTGIKSPVGVKVSGPDLAQIARIATQVEQVLKTVPGVSSALAERVNGGRYINVDINRQAAARYGLSVADIQAVVSSAVGGENVGEVIAGRERFPINIRYPREYRDSLERLRQLPVVTERGAQIKLGDVADIRIDDGPPSIRSENARLAGFVYVDIRNVDLETAVKAMQRAVAAKVQLPPGYSIAWSGQFEYLERAAAKLRTVVPVTLVVIFVLLFLTFNSAADALLLMSTVPFALVGGFWLIWILGHAVSVATSVGFIALAGVAAEFGVVMLLYLKGALTRRLELGEPMTEATLIDAIREGAVLRVRPKAMTVAVVLAGLIPIMIGHGTGSEVTQRIAAPMVGGMITAPMLSMFVIPAAWFLLQRRRIRRQDRAQLSEAVTPGMNVPATETGETR</sequence>
<evidence type="ECO:0000313" key="10">
    <source>
        <dbReference type="EMBL" id="QBR01615.1"/>
    </source>
</evidence>
<dbReference type="Gene3D" id="3.30.2090.10">
    <property type="entry name" value="Multidrug efflux transporter AcrB TolC docking domain, DN and DC subdomains"/>
    <property type="match status" value="2"/>
</dbReference>
<comment type="similarity">
    <text evidence="2">Belongs to the resistance-nodulation-cell division (RND) (TC 2.A.6) family.</text>
</comment>
<evidence type="ECO:0000256" key="2">
    <source>
        <dbReference type="ARBA" id="ARBA00010942"/>
    </source>
</evidence>
<dbReference type="PRINTS" id="PR00702">
    <property type="entry name" value="ACRIFLAVINRP"/>
</dbReference>
<dbReference type="InterPro" id="IPR001036">
    <property type="entry name" value="Acrflvin-R"/>
</dbReference>
<protein>
    <submittedName>
        <fullName evidence="10">Efflux RND transporter permease subunit</fullName>
    </submittedName>
</protein>
<dbReference type="Proteomes" id="UP000295727">
    <property type="component" value="Chromosome 3"/>
</dbReference>
<feature type="transmembrane region" description="Helical" evidence="9">
    <location>
        <begin position="342"/>
        <end position="358"/>
    </location>
</feature>
<organism evidence="10 11">
    <name type="scientific">Paraburkholderia pallida</name>
    <dbReference type="NCBI Taxonomy" id="2547399"/>
    <lineage>
        <taxon>Bacteria</taxon>
        <taxon>Pseudomonadati</taxon>
        <taxon>Pseudomonadota</taxon>
        <taxon>Betaproteobacteria</taxon>
        <taxon>Burkholderiales</taxon>
        <taxon>Burkholderiaceae</taxon>
        <taxon>Paraburkholderia</taxon>
    </lineage>
</organism>
<feature type="transmembrane region" description="Helical" evidence="9">
    <location>
        <begin position="536"/>
        <end position="554"/>
    </location>
</feature>
<dbReference type="RefSeq" id="WP_134756456.1">
    <property type="nucleotide sequence ID" value="NZ_CP038150.1"/>
</dbReference>
<keyword evidence="5 9" id="KW-0812">Transmembrane</keyword>
<evidence type="ECO:0000256" key="3">
    <source>
        <dbReference type="ARBA" id="ARBA00022448"/>
    </source>
</evidence>
<dbReference type="PANTHER" id="PTHR32063">
    <property type="match status" value="1"/>
</dbReference>
<dbReference type="AlphaFoldDB" id="A0A4P7D4G1"/>
<keyword evidence="4" id="KW-1003">Cell membrane</keyword>
<feature type="transmembrane region" description="Helical" evidence="9">
    <location>
        <begin position="438"/>
        <end position="464"/>
    </location>
</feature>
<evidence type="ECO:0000256" key="9">
    <source>
        <dbReference type="SAM" id="Phobius"/>
    </source>
</evidence>
<dbReference type="KEGG" id="ppai:E1956_31085"/>
<reference evidence="10 11" key="1">
    <citation type="submission" date="2019-03" db="EMBL/GenBank/DDBJ databases">
        <title>Paraburkholderia sp. 7MH5, isolated from subtropical forest soil.</title>
        <authorList>
            <person name="Gao Z.-H."/>
            <person name="Qiu L.-H."/>
        </authorList>
    </citation>
    <scope>NUCLEOTIDE SEQUENCE [LARGE SCALE GENOMIC DNA]</scope>
    <source>
        <strain evidence="10 11">7MH5</strain>
    </source>
</reference>
<feature type="transmembrane region" description="Helical" evidence="9">
    <location>
        <begin position="390"/>
        <end position="411"/>
    </location>
</feature>
<dbReference type="Gene3D" id="3.30.70.1430">
    <property type="entry name" value="Multidrug efflux transporter AcrB pore domain"/>
    <property type="match status" value="2"/>
</dbReference>
<dbReference type="Gene3D" id="1.20.1640.10">
    <property type="entry name" value="Multidrug efflux transporter AcrB transmembrane domain"/>
    <property type="match status" value="2"/>
</dbReference>